<feature type="compositionally biased region" description="Polar residues" evidence="6">
    <location>
        <begin position="294"/>
        <end position="313"/>
    </location>
</feature>
<dbReference type="GO" id="GO:0070139">
    <property type="term" value="F:SUMO-specific endopeptidase activity"/>
    <property type="evidence" value="ECO:0007669"/>
    <property type="project" value="TreeGrafter"/>
</dbReference>
<dbReference type="Gene3D" id="3.30.310.130">
    <property type="entry name" value="Ubiquitin-related"/>
    <property type="match status" value="2"/>
</dbReference>
<feature type="compositionally biased region" description="Basic residues" evidence="6">
    <location>
        <begin position="314"/>
        <end position="325"/>
    </location>
</feature>
<evidence type="ECO:0000313" key="9">
    <source>
        <dbReference type="Proteomes" id="UP000184383"/>
    </source>
</evidence>
<evidence type="ECO:0000256" key="5">
    <source>
        <dbReference type="ARBA" id="ARBA00022801"/>
    </source>
</evidence>
<dbReference type="InterPro" id="IPR051947">
    <property type="entry name" value="Sentrin-specific_protease"/>
</dbReference>
<feature type="compositionally biased region" description="Polar residues" evidence="6">
    <location>
        <begin position="502"/>
        <end position="515"/>
    </location>
</feature>
<comment type="similarity">
    <text evidence="1">Belongs to the peptidase C48 family.</text>
</comment>
<reference evidence="9" key="1">
    <citation type="journal article" date="2017" name="Genome Biol.">
        <title>Comparative genomics reveals high biological diversity and specific adaptations in the industrially and medically important fungal genus Aspergillus.</title>
        <authorList>
            <person name="de Vries R.P."/>
            <person name="Riley R."/>
            <person name="Wiebenga A."/>
            <person name="Aguilar-Osorio G."/>
            <person name="Amillis S."/>
            <person name="Uchima C.A."/>
            <person name="Anderluh G."/>
            <person name="Asadollahi M."/>
            <person name="Askin M."/>
            <person name="Barry K."/>
            <person name="Battaglia E."/>
            <person name="Bayram O."/>
            <person name="Benocci T."/>
            <person name="Braus-Stromeyer S.A."/>
            <person name="Caldana C."/>
            <person name="Canovas D."/>
            <person name="Cerqueira G.C."/>
            <person name="Chen F."/>
            <person name="Chen W."/>
            <person name="Choi C."/>
            <person name="Clum A."/>
            <person name="Dos Santos R.A."/>
            <person name="Damasio A.R."/>
            <person name="Diallinas G."/>
            <person name="Emri T."/>
            <person name="Fekete E."/>
            <person name="Flipphi M."/>
            <person name="Freyberg S."/>
            <person name="Gallo A."/>
            <person name="Gournas C."/>
            <person name="Habgood R."/>
            <person name="Hainaut M."/>
            <person name="Harispe M.L."/>
            <person name="Henrissat B."/>
            <person name="Hilden K.S."/>
            <person name="Hope R."/>
            <person name="Hossain A."/>
            <person name="Karabika E."/>
            <person name="Karaffa L."/>
            <person name="Karanyi Z."/>
            <person name="Krasevec N."/>
            <person name="Kuo A."/>
            <person name="Kusch H."/>
            <person name="LaButti K."/>
            <person name="Lagendijk E.L."/>
            <person name="Lapidus A."/>
            <person name="Levasseur A."/>
            <person name="Lindquist E."/>
            <person name="Lipzen A."/>
            <person name="Logrieco A.F."/>
            <person name="MacCabe A."/>
            <person name="Maekelae M.R."/>
            <person name="Malavazi I."/>
            <person name="Melin P."/>
            <person name="Meyer V."/>
            <person name="Mielnichuk N."/>
            <person name="Miskei M."/>
            <person name="Molnar A.P."/>
            <person name="Mule G."/>
            <person name="Ngan C.Y."/>
            <person name="Orejas M."/>
            <person name="Orosz E."/>
            <person name="Ouedraogo J.P."/>
            <person name="Overkamp K.M."/>
            <person name="Park H.-S."/>
            <person name="Perrone G."/>
            <person name="Piumi F."/>
            <person name="Punt P.J."/>
            <person name="Ram A.F."/>
            <person name="Ramon A."/>
            <person name="Rauscher S."/>
            <person name="Record E."/>
            <person name="Riano-Pachon D.M."/>
            <person name="Robert V."/>
            <person name="Roehrig J."/>
            <person name="Ruller R."/>
            <person name="Salamov A."/>
            <person name="Salih N.S."/>
            <person name="Samson R.A."/>
            <person name="Sandor E."/>
            <person name="Sanguinetti M."/>
            <person name="Schuetze T."/>
            <person name="Sepcic K."/>
            <person name="Shelest E."/>
            <person name="Sherlock G."/>
            <person name="Sophianopoulou V."/>
            <person name="Squina F.M."/>
            <person name="Sun H."/>
            <person name="Susca A."/>
            <person name="Todd R.B."/>
            <person name="Tsang A."/>
            <person name="Unkles S.E."/>
            <person name="van de Wiele N."/>
            <person name="van Rossen-Uffink D."/>
            <person name="Oliveira J.V."/>
            <person name="Vesth T.C."/>
            <person name="Visser J."/>
            <person name="Yu J.-H."/>
            <person name="Zhou M."/>
            <person name="Andersen M.R."/>
            <person name="Archer D.B."/>
            <person name="Baker S.E."/>
            <person name="Benoit I."/>
            <person name="Brakhage A.A."/>
            <person name="Braus G.H."/>
            <person name="Fischer R."/>
            <person name="Frisvad J.C."/>
            <person name="Goldman G.H."/>
            <person name="Houbraken J."/>
            <person name="Oakley B."/>
            <person name="Pocsi I."/>
            <person name="Scazzocchio C."/>
            <person name="Seiboth B."/>
            <person name="vanKuyk P.A."/>
            <person name="Wortman J."/>
            <person name="Dyer P.S."/>
            <person name="Grigoriev I.V."/>
        </authorList>
    </citation>
    <scope>NUCLEOTIDE SEQUENCE [LARGE SCALE GENOMIC DNA]</scope>
    <source>
        <strain evidence="9">DTO 134E9</strain>
    </source>
</reference>
<feature type="compositionally biased region" description="Basic and acidic residues" evidence="6">
    <location>
        <begin position="272"/>
        <end position="290"/>
    </location>
</feature>
<keyword evidence="2" id="KW-0597">Phosphoprotein</keyword>
<keyword evidence="9" id="KW-1185">Reference proteome</keyword>
<evidence type="ECO:0000256" key="4">
    <source>
        <dbReference type="ARBA" id="ARBA00022786"/>
    </source>
</evidence>
<dbReference type="OrthoDB" id="442460at2759"/>
<dbReference type="Gene3D" id="1.10.418.20">
    <property type="match status" value="2"/>
</dbReference>
<dbReference type="PANTHER" id="PTHR46896">
    <property type="entry name" value="SENTRIN-SPECIFIC PROTEASE"/>
    <property type="match status" value="1"/>
</dbReference>
<feature type="compositionally biased region" description="Basic residues" evidence="6">
    <location>
        <begin position="1192"/>
        <end position="1204"/>
    </location>
</feature>
<gene>
    <name evidence="8" type="ORF">ASPWEDRAFT_599768</name>
</gene>
<evidence type="ECO:0000313" key="8">
    <source>
        <dbReference type="EMBL" id="OJJ32975.1"/>
    </source>
</evidence>
<evidence type="ECO:0000259" key="7">
    <source>
        <dbReference type="PROSITE" id="PS50600"/>
    </source>
</evidence>
<dbReference type="InterPro" id="IPR003653">
    <property type="entry name" value="Peptidase_C48_C"/>
</dbReference>
<feature type="region of interest" description="Disordered" evidence="6">
    <location>
        <begin position="471"/>
        <end position="515"/>
    </location>
</feature>
<dbReference type="Proteomes" id="UP000184383">
    <property type="component" value="Unassembled WGS sequence"/>
</dbReference>
<accession>A0A1L9RDH2</accession>
<feature type="compositionally biased region" description="Low complexity" evidence="6">
    <location>
        <begin position="111"/>
        <end position="124"/>
    </location>
</feature>
<dbReference type="GO" id="GO:0006508">
    <property type="term" value="P:proteolysis"/>
    <property type="evidence" value="ECO:0007669"/>
    <property type="project" value="UniProtKB-KW"/>
</dbReference>
<dbReference type="GeneID" id="63754338"/>
<feature type="domain" description="Ubiquitin-like protease family profile" evidence="7">
    <location>
        <begin position="611"/>
        <end position="933"/>
    </location>
</feature>
<dbReference type="PANTHER" id="PTHR46896:SF3">
    <property type="entry name" value="FI06413P-RELATED"/>
    <property type="match status" value="1"/>
</dbReference>
<dbReference type="Pfam" id="PF02902">
    <property type="entry name" value="Peptidase_C48"/>
    <property type="match status" value="1"/>
</dbReference>
<feature type="compositionally biased region" description="Basic and acidic residues" evidence="6">
    <location>
        <begin position="1167"/>
        <end position="1177"/>
    </location>
</feature>
<evidence type="ECO:0000256" key="2">
    <source>
        <dbReference type="ARBA" id="ARBA00022553"/>
    </source>
</evidence>
<dbReference type="RefSeq" id="XP_040686652.1">
    <property type="nucleotide sequence ID" value="XM_040838490.1"/>
</dbReference>
<feature type="region of interest" description="Disordered" evidence="6">
    <location>
        <begin position="1053"/>
        <end position="1204"/>
    </location>
</feature>
<dbReference type="PROSITE" id="PS50600">
    <property type="entry name" value="ULP_PROTEASE"/>
    <property type="match status" value="1"/>
</dbReference>
<dbReference type="VEuPathDB" id="FungiDB:ASPWEDRAFT_599768"/>
<dbReference type="GO" id="GO:0005737">
    <property type="term" value="C:cytoplasm"/>
    <property type="evidence" value="ECO:0007669"/>
    <property type="project" value="TreeGrafter"/>
</dbReference>
<dbReference type="SUPFAM" id="SSF54001">
    <property type="entry name" value="Cysteine proteinases"/>
    <property type="match status" value="1"/>
</dbReference>
<evidence type="ECO:0000256" key="6">
    <source>
        <dbReference type="SAM" id="MobiDB-lite"/>
    </source>
</evidence>
<feature type="compositionally biased region" description="Basic and acidic residues" evidence="6">
    <location>
        <begin position="727"/>
        <end position="767"/>
    </location>
</feature>
<dbReference type="InterPro" id="IPR038765">
    <property type="entry name" value="Papain-like_cys_pep_sf"/>
</dbReference>
<dbReference type="STRING" id="1073089.A0A1L9RDH2"/>
<dbReference type="GO" id="GO:0016926">
    <property type="term" value="P:protein desumoylation"/>
    <property type="evidence" value="ECO:0007669"/>
    <property type="project" value="TreeGrafter"/>
</dbReference>
<feature type="compositionally biased region" description="Basic and acidic residues" evidence="6">
    <location>
        <begin position="472"/>
        <end position="483"/>
    </location>
</feature>
<feature type="compositionally biased region" description="Basic residues" evidence="6">
    <location>
        <begin position="844"/>
        <end position="854"/>
    </location>
</feature>
<sequence length="1204" mass="136071">MRSKDQRDESRLFPTYRTSPGAVPIVPGGAKKKKPGQGSMFQPIDKISTQRSRDSGPVRARGKPHGNTQRYPGFSHPEESSERPNKRRRRDHQKSALGKGSEDDVMLQAGPPSEISSFFSPSPSRQSAKGKKAKGPGPSIAGEYRQVENNMRINRSQISPKLGPNKQRRLISPDDESFTENAAKQRRSFASDQDVELLDLNTFNHEPKHEVLQSVEIQKRKESTRDRDARKSPPLRNQFVASDGRRRNSDMYESPDELQGAVTVGPAPMTLDESRNKNVRGRTEAGERAEPAAPQQSSPSDIQPTNFASSPRQSKAKKNRKKTNHGKGPQNQLLFEATLFRWGTFEQSSSDGKSVEVHINNLDGTIRLAGRAVDQGIPYRRVTLIYQGQHPSCKIRLRLSKTEAEPGDIDIELSSRREQETLCSFFQDQSVKVSTKDSGWMDSAFDKSAREMARCSNISKRSSSECFLEQIPEPKAETKTEKPKRPKLCDSLQDEMRDRSKQNTISSSYAQENTNPSATAYSSIVMSDSASHSHSSRADNSNGIEIPVKKFTEDLPPSQRETRSTARRTAPPQVVCDDDEDVNDDLDKCTKIEPNKWDRPLVYPRFGKKKAEVDAQDRERLRDNEFLNDNLIGFYIRFLEDHLDRTNKEVAKKVYFFNSYFFDTLTNLPRGKRGNINYEGVQKWTRNVDIFSYDYIVVPINETAHWYVAIICNLPKLQVVSGDSEELEKHSEDDKEPHVQPEAEIKEIPETPELEPHGENASSKEAEGAQNEYAGTAKEEVARQSLAEMSLFDQQKLDGSNSEVPLSREDWPDDEENLLSSPAKFHGLRDNAQQSVEKESKGTQKSKKQKKKQRPPPAKYDTRQPIIITFDSLDATRSPTIKVLRQYLSEEAKSKRGLEIDTNEIKGMKARQIPLQPNWSDCGLYLLAYVEKFVQDPDLFVTKMLQKDMNVETDWPPLKSGLLRLRLRNFLDDLYDEQEEIDPRKAKENETMADRQPINYLLGPLLANQINSSIEDHTQQQSFPVSEPTSIAGSFRTEKIDDSQKTMVPETHILPAEQMKGSTSDQPEQPPKKKKNRIQKPASKTEPAPQTDLAETATNTLKNIAEQNVGQEVIEVPDSQDRSYKSLEQPLSRGGDARSFENGQDVRGNKSRMTDPVVVDDDIAIEVPREPVKESRVEVQITGTPSPPSARGKVHKSPRNRQKI</sequence>
<dbReference type="EMBL" id="KV878214">
    <property type="protein sequence ID" value="OJJ32975.1"/>
    <property type="molecule type" value="Genomic_DNA"/>
</dbReference>
<keyword evidence="5" id="KW-0378">Hydrolase</keyword>
<feature type="compositionally biased region" description="Polar residues" evidence="6">
    <location>
        <begin position="1096"/>
        <end position="1110"/>
    </location>
</feature>
<feature type="region of interest" description="Disordered" evidence="6">
    <location>
        <begin position="1"/>
        <end position="332"/>
    </location>
</feature>
<feature type="region of interest" description="Disordered" evidence="6">
    <location>
        <begin position="792"/>
        <end position="862"/>
    </location>
</feature>
<feature type="compositionally biased region" description="Basic and acidic residues" evidence="6">
    <location>
        <begin position="205"/>
        <end position="231"/>
    </location>
</feature>
<organism evidence="8 9">
    <name type="scientific">Aspergillus wentii DTO 134E9</name>
    <dbReference type="NCBI Taxonomy" id="1073089"/>
    <lineage>
        <taxon>Eukaryota</taxon>
        <taxon>Fungi</taxon>
        <taxon>Dikarya</taxon>
        <taxon>Ascomycota</taxon>
        <taxon>Pezizomycotina</taxon>
        <taxon>Eurotiomycetes</taxon>
        <taxon>Eurotiomycetidae</taxon>
        <taxon>Eurotiales</taxon>
        <taxon>Aspergillaceae</taxon>
        <taxon>Aspergillus</taxon>
        <taxon>Aspergillus subgen. Cremei</taxon>
    </lineage>
</organism>
<protein>
    <recommendedName>
        <fullName evidence="7">Ubiquitin-like protease family profile domain-containing protein</fullName>
    </recommendedName>
</protein>
<feature type="compositionally biased region" description="Basic and acidic residues" evidence="6">
    <location>
        <begin position="1"/>
        <end position="11"/>
    </location>
</feature>
<dbReference type="AlphaFoldDB" id="A0A1L9RDH2"/>
<name>A0A1L9RDH2_ASPWE</name>
<keyword evidence="4" id="KW-0833">Ubl conjugation pathway</keyword>
<keyword evidence="3" id="KW-0645">Protease</keyword>
<feature type="region of interest" description="Disordered" evidence="6">
    <location>
        <begin position="530"/>
        <end position="581"/>
    </location>
</feature>
<evidence type="ECO:0000256" key="3">
    <source>
        <dbReference type="ARBA" id="ARBA00022670"/>
    </source>
</evidence>
<proteinExistence type="inferred from homology"/>
<feature type="compositionally biased region" description="Polar residues" evidence="6">
    <location>
        <begin position="147"/>
        <end position="159"/>
    </location>
</feature>
<dbReference type="GO" id="GO:0005634">
    <property type="term" value="C:nucleus"/>
    <property type="evidence" value="ECO:0007669"/>
    <property type="project" value="TreeGrafter"/>
</dbReference>
<evidence type="ECO:0000256" key="1">
    <source>
        <dbReference type="ARBA" id="ARBA00005234"/>
    </source>
</evidence>
<feature type="region of interest" description="Disordered" evidence="6">
    <location>
        <begin position="725"/>
        <end position="771"/>
    </location>
</feature>
<feature type="compositionally biased region" description="Low complexity" evidence="6">
    <location>
        <begin position="530"/>
        <end position="542"/>
    </location>
</feature>